<feature type="transmembrane region" description="Helical" evidence="1">
    <location>
        <begin position="7"/>
        <end position="25"/>
    </location>
</feature>
<gene>
    <name evidence="2" type="ORF">E4L98_28710</name>
</gene>
<evidence type="ECO:0000313" key="2">
    <source>
        <dbReference type="EMBL" id="TFW13631.1"/>
    </source>
</evidence>
<evidence type="ECO:0000313" key="3">
    <source>
        <dbReference type="Proteomes" id="UP000297729"/>
    </source>
</evidence>
<evidence type="ECO:0000256" key="1">
    <source>
        <dbReference type="SAM" id="Phobius"/>
    </source>
</evidence>
<dbReference type="EMBL" id="SPVG01000273">
    <property type="protein sequence ID" value="TFW13631.1"/>
    <property type="molecule type" value="Genomic_DNA"/>
</dbReference>
<accession>A0A4Y9RZH4</accession>
<dbReference type="AlphaFoldDB" id="A0A4Y9RZH4"/>
<dbReference type="RefSeq" id="WP_135204957.1">
    <property type="nucleotide sequence ID" value="NZ_SPVG01000273.1"/>
</dbReference>
<feature type="transmembrane region" description="Helical" evidence="1">
    <location>
        <begin position="37"/>
        <end position="55"/>
    </location>
</feature>
<proteinExistence type="predicted"/>
<dbReference type="Proteomes" id="UP000297729">
    <property type="component" value="Unassembled WGS sequence"/>
</dbReference>
<comment type="caution">
    <text evidence="2">The sequence shown here is derived from an EMBL/GenBank/DDBJ whole genome shotgun (WGS) entry which is preliminary data.</text>
</comment>
<keyword evidence="1" id="KW-0812">Transmembrane</keyword>
<dbReference type="OrthoDB" id="9178072at2"/>
<evidence type="ECO:0008006" key="4">
    <source>
        <dbReference type="Google" id="ProtNLM"/>
    </source>
</evidence>
<protein>
    <recommendedName>
        <fullName evidence="4">DUF2875 domain-containing protein</fullName>
    </recommendedName>
</protein>
<name>A0A4Y9RZH4_9BURK</name>
<sequence>MNVLRNLVLLLATFGASWGGAIWYWRETNRMPATSELVLYMLVLPLALLTGWWGGRKAWDRMTSLASERTRDQVSAAQVTATATPVAMPLPPALTIAASALRVPHGDSAHALRGALAGAGARPTLDSELYDDDGYPVMSARLADSDAAGLREELQQWRPIAQLDDPHFDSAQWRALAAASAVLAELAAQAFGHAYLAPWLQQEQDRQQSRLPPGAPVTPAPPMLQLLALWPSDWKAQQAAVADQWLREVLTRAGWPAQRLAAPAAATRGDGDDAGAALARLLAQRADVGQDFLAIVIAAGSHLSEEGIAQLAERNALFTSGHPQGQIPGEGAAGLLLADAAQAKLIAAAGQPGSVLQTVASGRRAVSADEVRRDTDTCLSTVAAKALQDGQVDGAHIALVTADTSHRTSRVTELMHVVTSVAPQLDPGTDVIGIAGSCGSCGAVSWLTALAVADAEAQDRGGPVLCISNEDPYRRYAALLRPATAA</sequence>
<keyword evidence="3" id="KW-1185">Reference proteome</keyword>
<reference evidence="2 3" key="1">
    <citation type="submission" date="2019-03" db="EMBL/GenBank/DDBJ databases">
        <title>Draft Genome Sequence of Duganella callidus sp. nov., a Novel Duganella Species Isolated from Cultivated Soil.</title>
        <authorList>
            <person name="Raths R."/>
            <person name="Peta V."/>
            <person name="Bucking H."/>
        </authorList>
    </citation>
    <scope>NUCLEOTIDE SEQUENCE [LARGE SCALE GENOMIC DNA]</scope>
    <source>
        <strain evidence="2 3">DN04</strain>
    </source>
</reference>
<keyword evidence="1" id="KW-0472">Membrane</keyword>
<organism evidence="2 3">
    <name type="scientific">Duganella callida</name>
    <dbReference type="NCBI Taxonomy" id="2561932"/>
    <lineage>
        <taxon>Bacteria</taxon>
        <taxon>Pseudomonadati</taxon>
        <taxon>Pseudomonadota</taxon>
        <taxon>Betaproteobacteria</taxon>
        <taxon>Burkholderiales</taxon>
        <taxon>Oxalobacteraceae</taxon>
        <taxon>Telluria group</taxon>
        <taxon>Duganella</taxon>
    </lineage>
</organism>
<keyword evidence="1" id="KW-1133">Transmembrane helix</keyword>